<dbReference type="SUPFAM" id="SSF55120">
    <property type="entry name" value="Pseudouridine synthase"/>
    <property type="match status" value="1"/>
</dbReference>
<evidence type="ECO:0000256" key="2">
    <source>
        <dbReference type="ARBA" id="ARBA00022694"/>
    </source>
</evidence>
<evidence type="ECO:0000259" key="5">
    <source>
        <dbReference type="Pfam" id="PF01416"/>
    </source>
</evidence>
<dbReference type="NCBIfam" id="TIGR00071">
    <property type="entry name" value="hisT_truA"/>
    <property type="match status" value="1"/>
</dbReference>
<name>A0ABQ8J7E7_DERPT</name>
<dbReference type="Gene3D" id="3.30.70.660">
    <property type="entry name" value="Pseudouridine synthase I, catalytic domain, C-terminal subdomain"/>
    <property type="match status" value="1"/>
</dbReference>
<dbReference type="PANTHER" id="PTHR11142">
    <property type="entry name" value="PSEUDOURIDYLATE SYNTHASE"/>
    <property type="match status" value="1"/>
</dbReference>
<feature type="region of interest" description="Disordered" evidence="4">
    <location>
        <begin position="360"/>
        <end position="402"/>
    </location>
</feature>
<feature type="domain" description="Pseudouridine synthase I TruA alpha/beta" evidence="5">
    <location>
        <begin position="168"/>
        <end position="291"/>
    </location>
</feature>
<dbReference type="Gene3D" id="3.30.70.580">
    <property type="entry name" value="Pseudouridine synthase I, catalytic domain, N-terminal subdomain"/>
    <property type="match status" value="1"/>
</dbReference>
<evidence type="ECO:0000256" key="1">
    <source>
        <dbReference type="ARBA" id="ARBA00009375"/>
    </source>
</evidence>
<sequence length="402" mass="46844">DLMKLSIETMVKAKKWVVCLGYSGRGYYGMQAQRRDNKVIDEFPTIESELFKAFLQTELINENEYHNPSLMYFQRAARTDKGVSALKQIISMNSNADLESYIPRINEKLPKQIRIFGAKRTTKYFDSKTFCDCRTYSYLMPSFTIDKNANESYRVSQEMIEKFNSILNKYVGTHNFHNFTSQKKPLDPSAKRYIISFDCSQPFLLKNSNYNDDNENDGDQKNDVKQMEFIVVRVKGQSFMLHQIRKMIGLAVAIMRGFVDQNIIERAFSIDRIDIPMAPGLGLMLEEAHFEQYNKKYGGDGIHVPIIWDEFNDSIYDLKNQLIYPEIVDNEIKESSMTQWLSTLHIHTYDIRDHENIIKTKRSSEQTKNEEETFDGGNNHVNEKDYEDSVCNKKIKSNPEST</sequence>
<dbReference type="InterPro" id="IPR020103">
    <property type="entry name" value="PsdUridine_synth_cat_dom_sf"/>
</dbReference>
<dbReference type="InterPro" id="IPR020094">
    <property type="entry name" value="TruA/RsuA/RluB/E/F_N"/>
</dbReference>
<keyword evidence="7" id="KW-1185">Reference proteome</keyword>
<dbReference type="PANTHER" id="PTHR11142:SF4">
    <property type="entry name" value="PSEUDOURIDYLATE SYNTHASE 1 HOMOLOG"/>
    <property type="match status" value="1"/>
</dbReference>
<dbReference type="InterPro" id="IPR020095">
    <property type="entry name" value="PsdUridine_synth_TruA_C"/>
</dbReference>
<reference evidence="6 7" key="1">
    <citation type="journal article" date="2018" name="J. Allergy Clin. Immunol.">
        <title>High-quality assembly of Dermatophagoides pteronyssinus genome and transcriptome reveals a wide range of novel allergens.</title>
        <authorList>
            <person name="Liu X.Y."/>
            <person name="Yang K.Y."/>
            <person name="Wang M.Q."/>
            <person name="Kwok J.S."/>
            <person name="Zeng X."/>
            <person name="Yang Z."/>
            <person name="Xiao X.J."/>
            <person name="Lau C.P."/>
            <person name="Li Y."/>
            <person name="Huang Z.M."/>
            <person name="Ba J.G."/>
            <person name="Yim A.K."/>
            <person name="Ouyang C.Y."/>
            <person name="Ngai S.M."/>
            <person name="Chan T.F."/>
            <person name="Leung E.L."/>
            <person name="Liu L."/>
            <person name="Liu Z.G."/>
            <person name="Tsui S.K."/>
        </authorList>
    </citation>
    <scope>NUCLEOTIDE SEQUENCE [LARGE SCALE GENOMIC DNA]</scope>
    <source>
        <strain evidence="6">Derp</strain>
    </source>
</reference>
<dbReference type="InterPro" id="IPR001406">
    <property type="entry name" value="PsdUridine_synth_TruA"/>
</dbReference>
<dbReference type="InterPro" id="IPR041708">
    <property type="entry name" value="PUS1/PUS2-like"/>
</dbReference>
<feature type="compositionally biased region" description="Basic and acidic residues" evidence="4">
    <location>
        <begin position="360"/>
        <end position="371"/>
    </location>
</feature>
<feature type="non-terminal residue" evidence="6">
    <location>
        <position position="1"/>
    </location>
</feature>
<comment type="caution">
    <text evidence="6">The sequence shown here is derived from an EMBL/GenBank/DDBJ whole genome shotgun (WGS) entry which is preliminary data.</text>
</comment>
<organism evidence="6 7">
    <name type="scientific">Dermatophagoides pteronyssinus</name>
    <name type="common">European house dust mite</name>
    <dbReference type="NCBI Taxonomy" id="6956"/>
    <lineage>
        <taxon>Eukaryota</taxon>
        <taxon>Metazoa</taxon>
        <taxon>Ecdysozoa</taxon>
        <taxon>Arthropoda</taxon>
        <taxon>Chelicerata</taxon>
        <taxon>Arachnida</taxon>
        <taxon>Acari</taxon>
        <taxon>Acariformes</taxon>
        <taxon>Sarcoptiformes</taxon>
        <taxon>Astigmata</taxon>
        <taxon>Psoroptidia</taxon>
        <taxon>Analgoidea</taxon>
        <taxon>Pyroglyphidae</taxon>
        <taxon>Dermatophagoidinae</taxon>
        <taxon>Dermatophagoides</taxon>
    </lineage>
</organism>
<evidence type="ECO:0000313" key="6">
    <source>
        <dbReference type="EMBL" id="KAH9418320.1"/>
    </source>
</evidence>
<proteinExistence type="inferred from homology"/>
<protein>
    <submittedName>
        <fullName evidence="6">tRNA pseudouridine synthase 1</fullName>
    </submittedName>
</protein>
<dbReference type="EMBL" id="NJHN03000064">
    <property type="protein sequence ID" value="KAH9418320.1"/>
    <property type="molecule type" value="Genomic_DNA"/>
</dbReference>
<dbReference type="Pfam" id="PF01416">
    <property type="entry name" value="PseudoU_synth_1"/>
    <property type="match status" value="1"/>
</dbReference>
<gene>
    <name evidence="6" type="primary">PUS1</name>
    <name evidence="6" type="ORF">DERP_010187</name>
</gene>
<reference evidence="6 7" key="2">
    <citation type="journal article" date="2022" name="Mol. Biol. Evol.">
        <title>Comparative Genomics Reveals Insights into the Divergent Evolution of Astigmatic Mites and Household Pest Adaptations.</title>
        <authorList>
            <person name="Xiong Q."/>
            <person name="Wan A.T."/>
            <person name="Liu X."/>
            <person name="Fung C.S."/>
            <person name="Xiao X."/>
            <person name="Malainual N."/>
            <person name="Hou J."/>
            <person name="Wang L."/>
            <person name="Wang M."/>
            <person name="Yang K.Y."/>
            <person name="Cui Y."/>
            <person name="Leung E.L."/>
            <person name="Nong W."/>
            <person name="Shin S.K."/>
            <person name="Au S.W."/>
            <person name="Jeong K.Y."/>
            <person name="Chew F.T."/>
            <person name="Hui J.H."/>
            <person name="Leung T.F."/>
            <person name="Tungtrongchitr A."/>
            <person name="Zhong N."/>
            <person name="Liu Z."/>
            <person name="Tsui S.K."/>
        </authorList>
    </citation>
    <scope>NUCLEOTIDE SEQUENCE [LARGE SCALE GENOMIC DNA]</scope>
    <source>
        <strain evidence="6">Derp</strain>
    </source>
</reference>
<evidence type="ECO:0000313" key="7">
    <source>
        <dbReference type="Proteomes" id="UP000887458"/>
    </source>
</evidence>
<evidence type="ECO:0000256" key="3">
    <source>
        <dbReference type="ARBA" id="ARBA00023235"/>
    </source>
</evidence>
<comment type="similarity">
    <text evidence="1">Belongs to the tRNA pseudouridine synthase TruA family.</text>
</comment>
<evidence type="ECO:0000256" key="4">
    <source>
        <dbReference type="SAM" id="MobiDB-lite"/>
    </source>
</evidence>
<keyword evidence="2" id="KW-0819">tRNA processing</keyword>
<dbReference type="CDD" id="cd02568">
    <property type="entry name" value="PseudoU_synth_PUS1_PUS2"/>
    <property type="match status" value="1"/>
</dbReference>
<accession>A0ABQ8J7E7</accession>
<dbReference type="InterPro" id="IPR020097">
    <property type="entry name" value="PsdUridine_synth_TruA_a/b_dom"/>
</dbReference>
<keyword evidence="3" id="KW-0413">Isomerase</keyword>
<dbReference type="Proteomes" id="UP000887458">
    <property type="component" value="Unassembled WGS sequence"/>
</dbReference>